<dbReference type="InterPro" id="IPR015366">
    <property type="entry name" value="S53_propep"/>
</dbReference>
<keyword evidence="2 9" id="KW-0645">Protease</keyword>
<evidence type="ECO:0000313" key="11">
    <source>
        <dbReference type="EMBL" id="GAM42027.1"/>
    </source>
</evidence>
<dbReference type="InterPro" id="IPR030400">
    <property type="entry name" value="Sedolisin_dom"/>
</dbReference>
<feature type="active site" description="Charge relay system" evidence="9">
    <location>
        <position position="785"/>
    </location>
</feature>
<evidence type="ECO:0000256" key="3">
    <source>
        <dbReference type="ARBA" id="ARBA00022723"/>
    </source>
</evidence>
<dbReference type="SUPFAM" id="SSF52743">
    <property type="entry name" value="Subtilisin-like"/>
    <property type="match status" value="1"/>
</dbReference>
<dbReference type="InterPro" id="IPR050819">
    <property type="entry name" value="Tripeptidyl-peptidase_I"/>
</dbReference>
<dbReference type="Gene3D" id="3.40.50.200">
    <property type="entry name" value="Peptidase S8/S53 domain"/>
    <property type="match status" value="1"/>
</dbReference>
<accession>A0A0B8N1H5</accession>
<protein>
    <recommendedName>
        <fullName evidence="10">Peptidase S53 domain-containing protein</fullName>
    </recommendedName>
</protein>
<dbReference type="MEROPS" id="S53.007"/>
<dbReference type="GO" id="GO:0008240">
    <property type="term" value="F:tripeptidyl-peptidase activity"/>
    <property type="evidence" value="ECO:0007669"/>
    <property type="project" value="TreeGrafter"/>
</dbReference>
<proteinExistence type="predicted"/>
<dbReference type="InterPro" id="IPR036322">
    <property type="entry name" value="WD40_repeat_dom_sf"/>
</dbReference>
<dbReference type="GO" id="GO:0046872">
    <property type="term" value="F:metal ion binding"/>
    <property type="evidence" value="ECO:0007669"/>
    <property type="project" value="UniProtKB-UniRule"/>
</dbReference>
<dbReference type="PROSITE" id="PS51695">
    <property type="entry name" value="SEDOLISIN"/>
    <property type="match status" value="1"/>
</dbReference>
<evidence type="ECO:0000256" key="7">
    <source>
        <dbReference type="ARBA" id="ARBA00022837"/>
    </source>
</evidence>
<name>A0A0B8N1H5_TALPI</name>
<evidence type="ECO:0000259" key="10">
    <source>
        <dbReference type="PROSITE" id="PS51695"/>
    </source>
</evidence>
<dbReference type="InterPro" id="IPR036852">
    <property type="entry name" value="Peptidase_S8/S53_dom_sf"/>
</dbReference>
<dbReference type="InterPro" id="IPR015943">
    <property type="entry name" value="WD40/YVTN_repeat-like_dom_sf"/>
</dbReference>
<keyword evidence="3 9" id="KW-0479">Metal-binding</keyword>
<feature type="active site" description="Charge relay system" evidence="9">
    <location>
        <position position="495"/>
    </location>
</feature>
<comment type="subcellular location">
    <subcellularLocation>
        <location evidence="1">Secreted</location>
        <location evidence="1">Extracellular space</location>
    </subcellularLocation>
</comment>
<dbReference type="Pfam" id="PF09286">
    <property type="entry name" value="Pro-kuma_activ"/>
    <property type="match status" value="1"/>
</dbReference>
<organism evidence="11 12">
    <name type="scientific">Talaromyces pinophilus</name>
    <name type="common">Penicillium pinophilum</name>
    <dbReference type="NCBI Taxonomy" id="128442"/>
    <lineage>
        <taxon>Eukaryota</taxon>
        <taxon>Fungi</taxon>
        <taxon>Dikarya</taxon>
        <taxon>Ascomycota</taxon>
        <taxon>Pezizomycotina</taxon>
        <taxon>Eurotiomycetes</taxon>
        <taxon>Eurotiomycetidae</taxon>
        <taxon>Eurotiales</taxon>
        <taxon>Trichocomaceae</taxon>
        <taxon>Talaromyces</taxon>
        <taxon>Talaromyces sect. Talaromyces</taxon>
    </lineage>
</organism>
<dbReference type="CDD" id="cd11377">
    <property type="entry name" value="Pro-peptidase_S53"/>
    <property type="match status" value="1"/>
</dbReference>
<evidence type="ECO:0000256" key="8">
    <source>
        <dbReference type="ARBA" id="ARBA00023145"/>
    </source>
</evidence>
<reference evidence="12" key="1">
    <citation type="journal article" date="2015" name="Genome Announc.">
        <title>Draft genome sequence of Talaromyces cellulolyticus strain Y-94, a source of lignocellulosic biomass-degrading enzymes.</title>
        <authorList>
            <person name="Fujii T."/>
            <person name="Koike H."/>
            <person name="Sawayama S."/>
            <person name="Yano S."/>
            <person name="Inoue H."/>
        </authorList>
    </citation>
    <scope>NUCLEOTIDE SEQUENCE [LARGE SCALE GENOMIC DNA]</scope>
    <source>
        <strain evidence="12">Y-94</strain>
    </source>
</reference>
<sequence length="868" mass="95364">MQCKSTNIPSLVDAIATLASHLPEEAKIAVHLRCQLLAFGYYDNVIDLWNIATAVLTATLKLHEGVTIGTIKSITFSSDGNLLAAGSEWHIMRENVILQSVAFLPDGKLLASGSTEGIKFWDTATGVLKRTVKAADPHSQQDTVTNFHYYIEYHFLQFGCRIRTVEDMALRATLLLLTLGLAWTADAAPSREVKHVLHEKRDSLPERWTKRDRVPRDKLLPMRIGLAQSNLEKAYEHLLDVSHPDSANYGKHWTPEEVIKAFQPSDKTVESVKTWLTDNGISSKRITHSDNRGWLAFFATPDEAERLLKTEFHEFEDSVTGGIMPACDEYHVPHHLKEHVDYITPGIKLLAPVDGQNRIKRDNMVRVVSEDKSKRGKTLTRRVNHALRDPLEEGSARAEAVRAAMSTDPNDLSTCDVAISPACVAALYKIPPATRAHPNNSLGIFESELQFYTQQDLDLFFANFTPQIPQGTHPIAANIDGGQQSTTDPYYAGGEVSLDLQLAYPIVYPQTITDYEVDDFIVQSNPNDTYTFGFNTFLDALDGSYCTFSAYGETGNDPYLDQSYPDPGGWQGELMCGVYKPTNVISVSYGGQEVDLPLSYQRRQCLEYAKLGLQGVSFLFASGDSGVSNYPNSGDGPTGCIGSKLNVFNPTWPNTCPYVTNVGATKVYPGKTVWDPESAVFDPAGHPYSVNYSSGGGFSNVFPIPDYQQDAVANFFKEHNPPYPYYSALAPDTNDIQQMIDIDSLVGNTGGIYNRIGRGVPDVAANGDNIVVYNGGNYTLSGGTSASTPIFASVINRINDERLWAGKSPLGFLNPSLYANPSMLNDITNGTNPGCDTLGFSAVPGWDPVTGLGTPNFPKMLKYYMSLP</sequence>
<keyword evidence="12" id="KW-1185">Reference proteome</keyword>
<evidence type="ECO:0000256" key="1">
    <source>
        <dbReference type="ARBA" id="ARBA00004239"/>
    </source>
</evidence>
<dbReference type="AlphaFoldDB" id="A0A0B8N1H5"/>
<evidence type="ECO:0000256" key="5">
    <source>
        <dbReference type="ARBA" id="ARBA00022801"/>
    </source>
</evidence>
<dbReference type="Proteomes" id="UP000053095">
    <property type="component" value="Unassembled WGS sequence"/>
</dbReference>
<comment type="cofactor">
    <cofactor evidence="9">
        <name>Ca(2+)</name>
        <dbReference type="ChEBI" id="CHEBI:29108"/>
    </cofactor>
    <text evidence="9">Binds 1 Ca(2+) ion per subunit.</text>
</comment>
<evidence type="ECO:0000256" key="6">
    <source>
        <dbReference type="ARBA" id="ARBA00022825"/>
    </source>
</evidence>
<feature type="binding site" evidence="9">
    <location>
        <position position="847"/>
    </location>
    <ligand>
        <name>Ca(2+)</name>
        <dbReference type="ChEBI" id="CHEBI:29108"/>
    </ligand>
</feature>
<feature type="binding site" evidence="9">
    <location>
        <position position="827"/>
    </location>
    <ligand>
        <name>Ca(2+)</name>
        <dbReference type="ChEBI" id="CHEBI:29108"/>
    </ligand>
</feature>
<gene>
    <name evidence="11" type="ORF">TCE0_043r15630</name>
</gene>
<keyword evidence="6 9" id="KW-0720">Serine protease</keyword>
<dbReference type="GO" id="GO:0006508">
    <property type="term" value="P:proteolysis"/>
    <property type="evidence" value="ECO:0007669"/>
    <property type="project" value="UniProtKB-KW"/>
</dbReference>
<dbReference type="GO" id="GO:0005576">
    <property type="term" value="C:extracellular region"/>
    <property type="evidence" value="ECO:0007669"/>
    <property type="project" value="UniProtKB-SubCell"/>
</dbReference>
<dbReference type="PANTHER" id="PTHR14218:SF19">
    <property type="entry name" value="SERINE PROTEASE AORO, PUTATIVE (AFU_ORTHOLOGUE AFUA_6G10250)-RELATED"/>
    <property type="match status" value="1"/>
</dbReference>
<feature type="active site" description="Charge relay system" evidence="9">
    <location>
        <position position="499"/>
    </location>
</feature>
<dbReference type="SUPFAM" id="SSF54897">
    <property type="entry name" value="Protease propeptides/inhibitors"/>
    <property type="match status" value="1"/>
</dbReference>
<feature type="domain" description="Peptidase S53" evidence="10">
    <location>
        <begin position="418"/>
        <end position="867"/>
    </location>
</feature>
<evidence type="ECO:0000256" key="9">
    <source>
        <dbReference type="PROSITE-ProRule" id="PRU01032"/>
    </source>
</evidence>
<dbReference type="Gene3D" id="2.130.10.10">
    <property type="entry name" value="YVTN repeat-like/Quinoprotein amine dehydrogenase"/>
    <property type="match status" value="1"/>
</dbReference>
<dbReference type="CDD" id="cd04056">
    <property type="entry name" value="Peptidases_S53"/>
    <property type="match status" value="1"/>
</dbReference>
<dbReference type="InterPro" id="IPR001680">
    <property type="entry name" value="WD40_rpt"/>
</dbReference>
<keyword evidence="4" id="KW-0732">Signal</keyword>
<feature type="binding site" evidence="9">
    <location>
        <position position="826"/>
    </location>
    <ligand>
        <name>Ca(2+)</name>
        <dbReference type="ChEBI" id="CHEBI:29108"/>
    </ligand>
</feature>
<dbReference type="EMBL" id="DF933839">
    <property type="protein sequence ID" value="GAM42027.1"/>
    <property type="molecule type" value="Genomic_DNA"/>
</dbReference>
<dbReference type="SUPFAM" id="SSF50978">
    <property type="entry name" value="WD40 repeat-like"/>
    <property type="match status" value="1"/>
</dbReference>
<keyword evidence="8" id="KW-0865">Zymogen</keyword>
<dbReference type="GO" id="GO:0004252">
    <property type="term" value="F:serine-type endopeptidase activity"/>
    <property type="evidence" value="ECO:0007669"/>
    <property type="project" value="UniProtKB-UniRule"/>
</dbReference>
<keyword evidence="7 9" id="KW-0106">Calcium</keyword>
<feature type="binding site" evidence="9">
    <location>
        <position position="845"/>
    </location>
    <ligand>
        <name>Ca(2+)</name>
        <dbReference type="ChEBI" id="CHEBI:29108"/>
    </ligand>
</feature>
<keyword evidence="5 9" id="KW-0378">Hydrolase</keyword>
<dbReference type="PANTHER" id="PTHR14218">
    <property type="entry name" value="PROTEASE S8 TRIPEPTIDYL PEPTIDASE I CLN2"/>
    <property type="match status" value="1"/>
</dbReference>
<evidence type="ECO:0000313" key="12">
    <source>
        <dbReference type="Proteomes" id="UP000053095"/>
    </source>
</evidence>
<dbReference type="Pfam" id="PF00400">
    <property type="entry name" value="WD40"/>
    <property type="match status" value="2"/>
</dbReference>
<evidence type="ECO:0000256" key="2">
    <source>
        <dbReference type="ARBA" id="ARBA00022670"/>
    </source>
</evidence>
<dbReference type="SMART" id="SM00944">
    <property type="entry name" value="Pro-kuma_activ"/>
    <property type="match status" value="1"/>
</dbReference>
<evidence type="ECO:0000256" key="4">
    <source>
        <dbReference type="ARBA" id="ARBA00022729"/>
    </source>
</evidence>